<keyword evidence="2" id="KW-1133">Transmembrane helix</keyword>
<keyword evidence="2" id="KW-0472">Membrane</keyword>
<dbReference type="AlphaFoldDB" id="A0AAV2WF45"/>
<evidence type="ECO:0000256" key="1">
    <source>
        <dbReference type="SAM" id="MobiDB-lite"/>
    </source>
</evidence>
<dbReference type="Pfam" id="PF11209">
    <property type="entry name" value="LmeA"/>
    <property type="match status" value="1"/>
</dbReference>
<feature type="transmembrane region" description="Helical" evidence="2">
    <location>
        <begin position="60"/>
        <end position="84"/>
    </location>
</feature>
<keyword evidence="2" id="KW-0812">Transmembrane</keyword>
<accession>A0AAV2WF45</accession>
<gene>
    <name evidence="3" type="ORF">BN1047_00565</name>
</gene>
<protein>
    <recommendedName>
        <fullName evidence="5">DUF2993 domain-containing protein</fullName>
    </recommendedName>
</protein>
<proteinExistence type="predicted"/>
<dbReference type="Proteomes" id="UP000028864">
    <property type="component" value="Unassembled WGS sequence"/>
</dbReference>
<reference evidence="3" key="1">
    <citation type="submission" date="2014-05" db="EMBL/GenBank/DDBJ databases">
        <authorList>
            <person name="Urmite Genomes"/>
        </authorList>
    </citation>
    <scope>NUCLEOTIDE SEQUENCE</scope>
    <source>
        <strain evidence="3">DSM 44074</strain>
    </source>
</reference>
<evidence type="ECO:0000313" key="3">
    <source>
        <dbReference type="EMBL" id="CDQ42708.1"/>
    </source>
</evidence>
<evidence type="ECO:0008006" key="5">
    <source>
        <dbReference type="Google" id="ProtNLM"/>
    </source>
</evidence>
<feature type="region of interest" description="Disordered" evidence="1">
    <location>
        <begin position="1"/>
        <end position="50"/>
    </location>
</feature>
<dbReference type="EMBL" id="LK021337">
    <property type="protein sequence ID" value="CDQ42708.1"/>
    <property type="molecule type" value="Genomic_DNA"/>
</dbReference>
<dbReference type="RefSeq" id="WP_030134240.1">
    <property type="nucleotide sequence ID" value="NZ_CP074376.1"/>
</dbReference>
<name>A0AAV2WF45_MYCNE</name>
<organism evidence="3 4">
    <name type="scientific">Mycolicibacterium neoaurum</name>
    <name type="common">Mycobacterium neoaurum</name>
    <dbReference type="NCBI Taxonomy" id="1795"/>
    <lineage>
        <taxon>Bacteria</taxon>
        <taxon>Bacillati</taxon>
        <taxon>Actinomycetota</taxon>
        <taxon>Actinomycetes</taxon>
        <taxon>Mycobacteriales</taxon>
        <taxon>Mycobacteriaceae</taxon>
        <taxon>Mycolicibacterium</taxon>
    </lineage>
</organism>
<evidence type="ECO:0000313" key="4">
    <source>
        <dbReference type="Proteomes" id="UP000028864"/>
    </source>
</evidence>
<sequence length="300" mass="31283">MTDPWARPTDGVNPPPSEAPAAMPAEPTVSTSTSTPASTPPSSTPPSNSNKFTKLFRDPLSIVLVVVIVGALALAGVVGAELIARKIADDTVSRVTSCVVQDNVDVSFGPRPFLLQHFAKNYNNITATTAGNRIREAEGMKAEIVINDVRVTGNPESPGTVGALDATITWSADGIKRTIQNAVPLVGSFVNGVTTNPADGTVELQGTLGSIVAKPEVRNQELTLTVERLTGLGFVLPRESVQPALDAFLKQMTENYPMGIHADSVEVTDTGVVAKFSTRNGVMPPGRSGAGGDPCFAGLP</sequence>
<feature type="compositionally biased region" description="Low complexity" evidence="1">
    <location>
        <begin position="19"/>
        <end position="37"/>
    </location>
</feature>
<reference evidence="3" key="2">
    <citation type="submission" date="2015-09" db="EMBL/GenBank/DDBJ databases">
        <title>Draft genome sequence of Mycobacterium neoaurum DSM 44074.</title>
        <authorList>
            <person name="Croce O."/>
            <person name="Robert C."/>
            <person name="Raoult D."/>
            <person name="Drancourt M."/>
        </authorList>
    </citation>
    <scope>NUCLEOTIDE SEQUENCE</scope>
    <source>
        <strain evidence="3">DSM 44074</strain>
    </source>
</reference>
<dbReference type="InterPro" id="IPR021373">
    <property type="entry name" value="DUF2993"/>
</dbReference>
<evidence type="ECO:0000256" key="2">
    <source>
        <dbReference type="SAM" id="Phobius"/>
    </source>
</evidence>